<dbReference type="Gene3D" id="3.30.70.330">
    <property type="match status" value="2"/>
</dbReference>
<dbReference type="AlphaFoldDB" id="A0A7S0CXM9"/>
<dbReference type="PROSITE" id="PS50102">
    <property type="entry name" value="RRM"/>
    <property type="match status" value="2"/>
</dbReference>
<feature type="compositionally biased region" description="Basic and acidic residues" evidence="4">
    <location>
        <begin position="1"/>
        <end position="11"/>
    </location>
</feature>
<dbReference type="InterPro" id="IPR035979">
    <property type="entry name" value="RBD_domain_sf"/>
</dbReference>
<feature type="region of interest" description="Disordered" evidence="4">
    <location>
        <begin position="512"/>
        <end position="577"/>
    </location>
</feature>
<gene>
    <name evidence="6" type="ORF">MSP1401_LOCUS4303</name>
</gene>
<feature type="region of interest" description="Disordered" evidence="4">
    <location>
        <begin position="1"/>
        <end position="45"/>
    </location>
</feature>
<evidence type="ECO:0000256" key="2">
    <source>
        <dbReference type="ARBA" id="ARBA00022884"/>
    </source>
</evidence>
<dbReference type="Pfam" id="PF00076">
    <property type="entry name" value="RRM_1"/>
    <property type="match status" value="2"/>
</dbReference>
<dbReference type="CDD" id="cd00590">
    <property type="entry name" value="RRM_SF"/>
    <property type="match status" value="1"/>
</dbReference>
<feature type="compositionally biased region" description="Low complexity" evidence="4">
    <location>
        <begin position="541"/>
        <end position="576"/>
    </location>
</feature>
<evidence type="ECO:0000256" key="4">
    <source>
        <dbReference type="SAM" id="MobiDB-lite"/>
    </source>
</evidence>
<organism evidence="6">
    <name type="scientific">Micromonas pusilla</name>
    <name type="common">Picoplanktonic green alga</name>
    <name type="synonym">Chromulina pusilla</name>
    <dbReference type="NCBI Taxonomy" id="38833"/>
    <lineage>
        <taxon>Eukaryota</taxon>
        <taxon>Viridiplantae</taxon>
        <taxon>Chlorophyta</taxon>
        <taxon>Mamiellophyceae</taxon>
        <taxon>Mamiellales</taxon>
        <taxon>Mamiellaceae</taxon>
        <taxon>Micromonas</taxon>
    </lineage>
</organism>
<evidence type="ECO:0000259" key="5">
    <source>
        <dbReference type="PROSITE" id="PS50102"/>
    </source>
</evidence>
<feature type="domain" description="RRM" evidence="5">
    <location>
        <begin position="132"/>
        <end position="210"/>
    </location>
</feature>
<dbReference type="GO" id="GO:0003723">
    <property type="term" value="F:RNA binding"/>
    <property type="evidence" value="ECO:0007669"/>
    <property type="project" value="UniProtKB-UniRule"/>
</dbReference>
<accession>A0A7S0CXM9</accession>
<dbReference type="InterPro" id="IPR012677">
    <property type="entry name" value="Nucleotide-bd_a/b_plait_sf"/>
</dbReference>
<keyword evidence="1" id="KW-0677">Repeat</keyword>
<evidence type="ECO:0000256" key="1">
    <source>
        <dbReference type="ARBA" id="ARBA00022737"/>
    </source>
</evidence>
<evidence type="ECO:0000313" key="6">
    <source>
        <dbReference type="EMBL" id="CAD8436738.1"/>
    </source>
</evidence>
<reference evidence="6" key="1">
    <citation type="submission" date="2021-01" db="EMBL/GenBank/DDBJ databases">
        <authorList>
            <person name="Corre E."/>
            <person name="Pelletier E."/>
            <person name="Niang G."/>
            <person name="Scheremetjew M."/>
            <person name="Finn R."/>
            <person name="Kale V."/>
            <person name="Holt S."/>
            <person name="Cochrane G."/>
            <person name="Meng A."/>
            <person name="Brown T."/>
            <person name="Cohen L."/>
        </authorList>
    </citation>
    <scope>NUCLEOTIDE SEQUENCE</scope>
    <source>
        <strain evidence="6">CCAC1681</strain>
    </source>
</reference>
<keyword evidence="2 3" id="KW-0694">RNA-binding</keyword>
<dbReference type="SUPFAM" id="SSF54928">
    <property type="entry name" value="RNA-binding domain, RBD"/>
    <property type="match status" value="2"/>
</dbReference>
<feature type="region of interest" description="Disordered" evidence="4">
    <location>
        <begin position="63"/>
        <end position="120"/>
    </location>
</feature>
<name>A0A7S0CXM9_MICPS</name>
<dbReference type="InterPro" id="IPR000504">
    <property type="entry name" value="RRM_dom"/>
</dbReference>
<feature type="domain" description="RRM" evidence="5">
    <location>
        <begin position="229"/>
        <end position="307"/>
    </location>
</feature>
<protein>
    <recommendedName>
        <fullName evidence="5">RRM domain-containing protein</fullName>
    </recommendedName>
</protein>
<feature type="region of interest" description="Disordered" evidence="4">
    <location>
        <begin position="673"/>
        <end position="696"/>
    </location>
</feature>
<sequence>MRIDMASRDPRAFTVPENGTFAHEPPAPRRPDGPPVASLSSALGGEDRASAVDLTTLMTALPTDDELASSENVAPPRQSLAGLEHHRQSPSSRRGASHGAGPSHASHLNHHPNAHGIGATANQQTTNQNQHSNVYVKNLAEDVDETALKASFDRFGTVESCCVIRDVSTNASRGFGFVKFQTVREAKSAIAAMHGAHVRGRALEVKFANADSTPGGTGPGANGVGTVSDNVYVKGLPPRWSERELRDFFKAFGAIVECRLLHASGTTTAGALIRFGTVEQAIAAVVHANNVVPTPGGVPLVMRFADSHGKSSRRSGKDSASNSRGGSISGGSGVEGFVEGFGALMAQHNAQHNAAMNAAMLQHQLMQQQMVSAGASLGASLGSSLGAMSASGSQHGGERAMRAAALSSPNAHGMRRRESFQGVIDEGSAHDGSLGGTFDGTHGSFNGLLSGGSGVSGVSGFAMMSPHDMGGAGGAGGWLGPSSPFGTSPAVSSARGANGGLGGLSAMFAGGADDSASAGGPRPSDPNGGGSVVFGSSLQKSADSNARRAGSSGSLGARSHGSANSLGSRGSSVRGGNAFGPGSALGASIGNAANTPPAGSAASSEASPYAKIVSPVGSFDGGGMWARSPTLGGENAFGRGVPGKAFGVGDVSLDRAETPGISAEAARDILDRLETPELEKTPNRNEPEDRASAAPEARRTLLVRGAPGASPTAAELYLYRAFAPHGAVVSVRSTSSTSINSGVAEHVVEFKFAAEADAAKRALDGGALGALRVTALDADASSAPA</sequence>
<dbReference type="PANTHER" id="PTHR24012">
    <property type="entry name" value="RNA BINDING PROTEIN"/>
    <property type="match status" value="1"/>
</dbReference>
<dbReference type="EMBL" id="HBEN01005257">
    <property type="protein sequence ID" value="CAD8436738.1"/>
    <property type="molecule type" value="Transcribed_RNA"/>
</dbReference>
<proteinExistence type="predicted"/>
<feature type="region of interest" description="Disordered" evidence="4">
    <location>
        <begin position="307"/>
        <end position="331"/>
    </location>
</feature>
<evidence type="ECO:0000256" key="3">
    <source>
        <dbReference type="PROSITE-ProRule" id="PRU00176"/>
    </source>
</evidence>
<dbReference type="SMART" id="SM00360">
    <property type="entry name" value="RRM"/>
    <property type="match status" value="3"/>
</dbReference>